<feature type="transmembrane region" description="Helical" evidence="3">
    <location>
        <begin position="91"/>
        <end position="113"/>
    </location>
</feature>
<evidence type="ECO:0000256" key="1">
    <source>
        <dbReference type="ARBA" id="ARBA00004127"/>
    </source>
</evidence>
<dbReference type="InterPro" id="IPR000620">
    <property type="entry name" value="EamA_dom"/>
</dbReference>
<comment type="subcellular location">
    <subcellularLocation>
        <location evidence="1">Endomembrane system</location>
        <topology evidence="1">Multi-pass membrane protein</topology>
    </subcellularLocation>
</comment>
<dbReference type="Proteomes" id="UP001178888">
    <property type="component" value="Unassembled WGS sequence"/>
</dbReference>
<feature type="domain" description="EamA" evidence="4">
    <location>
        <begin position="148"/>
        <end position="282"/>
    </location>
</feature>
<feature type="transmembrane region" description="Helical" evidence="3">
    <location>
        <begin position="265"/>
        <end position="283"/>
    </location>
</feature>
<feature type="transmembrane region" description="Helical" evidence="3">
    <location>
        <begin position="145"/>
        <end position="164"/>
    </location>
</feature>
<proteinExistence type="inferred from homology"/>
<feature type="transmembrane region" description="Helical" evidence="3">
    <location>
        <begin position="35"/>
        <end position="53"/>
    </location>
</feature>
<evidence type="ECO:0000313" key="6">
    <source>
        <dbReference type="Proteomes" id="UP001178888"/>
    </source>
</evidence>
<dbReference type="InterPro" id="IPR052756">
    <property type="entry name" value="Alkyne_AA_exporter"/>
</dbReference>
<dbReference type="Pfam" id="PF00892">
    <property type="entry name" value="EamA"/>
    <property type="match status" value="2"/>
</dbReference>
<feature type="transmembrane region" description="Helical" evidence="3">
    <location>
        <begin position="238"/>
        <end position="259"/>
    </location>
</feature>
<keyword evidence="3" id="KW-1133">Transmembrane helix</keyword>
<gene>
    <name evidence="5" type="ORF">RCG21_22030</name>
</gene>
<evidence type="ECO:0000259" key="4">
    <source>
        <dbReference type="Pfam" id="PF00892"/>
    </source>
</evidence>
<dbReference type="EMBL" id="JAVGVR010000001">
    <property type="protein sequence ID" value="MDQ6598991.1"/>
    <property type="molecule type" value="Genomic_DNA"/>
</dbReference>
<evidence type="ECO:0000313" key="5">
    <source>
        <dbReference type="EMBL" id="MDQ6598991.1"/>
    </source>
</evidence>
<dbReference type="PANTHER" id="PTHR12715:SF4">
    <property type="entry name" value="EAMA DOMAIN-CONTAINING PROTEIN"/>
    <property type="match status" value="1"/>
</dbReference>
<dbReference type="InterPro" id="IPR037185">
    <property type="entry name" value="EmrE-like"/>
</dbReference>
<organism evidence="5 6">
    <name type="scientific">Bacillus salipaludis</name>
    <dbReference type="NCBI Taxonomy" id="2547811"/>
    <lineage>
        <taxon>Bacteria</taxon>
        <taxon>Bacillati</taxon>
        <taxon>Bacillota</taxon>
        <taxon>Bacilli</taxon>
        <taxon>Bacillales</taxon>
        <taxon>Bacillaceae</taxon>
        <taxon>Bacillus</taxon>
    </lineage>
</organism>
<feature type="transmembrane region" description="Helical" evidence="3">
    <location>
        <begin position="65"/>
        <end position="85"/>
    </location>
</feature>
<accession>A0AA90R6P9</accession>
<feature type="transmembrane region" description="Helical" evidence="3">
    <location>
        <begin position="120"/>
        <end position="139"/>
    </location>
</feature>
<evidence type="ECO:0000256" key="2">
    <source>
        <dbReference type="ARBA" id="ARBA00007362"/>
    </source>
</evidence>
<keyword evidence="3" id="KW-0472">Membrane</keyword>
<protein>
    <submittedName>
        <fullName evidence="5">DMT family transporter</fullName>
    </submittedName>
</protein>
<dbReference type="AlphaFoldDB" id="A0AA90R6P9"/>
<dbReference type="GO" id="GO:0016020">
    <property type="term" value="C:membrane"/>
    <property type="evidence" value="ECO:0007669"/>
    <property type="project" value="InterPro"/>
</dbReference>
<keyword evidence="3" id="KW-0812">Transmembrane</keyword>
<reference evidence="5" key="1">
    <citation type="submission" date="2023-08" db="EMBL/GenBank/DDBJ databases">
        <title>Nitrogen cycling bacteria in agricultural field soils.</title>
        <authorList>
            <person name="Jang J."/>
        </authorList>
    </citation>
    <scope>NUCLEOTIDE SEQUENCE</scope>
    <source>
        <strain evidence="5">PS3-36</strain>
    </source>
</reference>
<dbReference type="SUPFAM" id="SSF103481">
    <property type="entry name" value="Multidrug resistance efflux transporter EmrE"/>
    <property type="match status" value="2"/>
</dbReference>
<feature type="transmembrane region" description="Helical" evidence="3">
    <location>
        <begin position="204"/>
        <end position="226"/>
    </location>
</feature>
<comment type="similarity">
    <text evidence="2">Belongs to the EamA transporter family.</text>
</comment>
<name>A0AA90R6P9_9BACI</name>
<feature type="transmembrane region" description="Helical" evidence="3">
    <location>
        <begin position="176"/>
        <end position="198"/>
    </location>
</feature>
<keyword evidence="6" id="KW-1185">Reference proteome</keyword>
<dbReference type="RefSeq" id="WP_308913786.1">
    <property type="nucleotide sequence ID" value="NZ_JAVGVR010000001.1"/>
</dbReference>
<sequence length="300" mass="32308">MNGRLFVAYSLIIVAWGSAFPGIKAALESYSPEHLALFRLLIGSIILIIFAVVKKIKLPDLRDIPFILLLGFLGFMTYHTALSIGEETVSAGMASLFVSTTPIISAILAVVFSKEKFHKMGWIGSIIAFLGVAMISFGSGIPQTAYLKGVIFILIAALGESFYFIFQSNYLKKYGFIPFTIYTILAGTLFMLIFLPGLGNEIAAASYSATFSVIYLGLVPTVLPYLAMAYVTENAGALAATSSLYLTPVAAFVISWIFLNEVPTWITLVGGVITLVGVSISSMKIKQDDLTLGCTANTRG</sequence>
<feature type="domain" description="EamA" evidence="4">
    <location>
        <begin position="11"/>
        <end position="136"/>
    </location>
</feature>
<comment type="caution">
    <text evidence="5">The sequence shown here is derived from an EMBL/GenBank/DDBJ whole genome shotgun (WGS) entry which is preliminary data.</text>
</comment>
<evidence type="ECO:0000256" key="3">
    <source>
        <dbReference type="SAM" id="Phobius"/>
    </source>
</evidence>
<dbReference type="PANTHER" id="PTHR12715">
    <property type="entry name" value="TRANSPORTER, DRUG/METABOLITE EXPORTER FAMILY"/>
    <property type="match status" value="1"/>
</dbReference>